<dbReference type="PANTHER" id="PTHR45659:SF4">
    <property type="entry name" value="HOMEOBOX PROTEIN ABDOMINAL-A"/>
    <property type="match status" value="1"/>
</dbReference>
<dbReference type="Gene3D" id="1.10.10.60">
    <property type="entry name" value="Homeodomain-like"/>
    <property type="match status" value="1"/>
</dbReference>
<dbReference type="GO" id="GO:0003677">
    <property type="term" value="F:DNA binding"/>
    <property type="evidence" value="ECO:0007669"/>
    <property type="project" value="UniProtKB-UniRule"/>
</dbReference>
<reference evidence="10" key="3">
    <citation type="submission" date="2015-06" db="UniProtKB">
        <authorList>
            <consortium name="EnsemblMetazoa"/>
        </authorList>
    </citation>
    <scope>IDENTIFICATION</scope>
</reference>
<sequence>VKEKRLRTTYAKFQTFELEKEFHYNRYITRNKRIELSSRLELTQRQIKIWFQNRRMKFKKDS</sequence>
<dbReference type="CTD" id="20196844"/>
<evidence type="ECO:0000256" key="7">
    <source>
        <dbReference type="RuleBase" id="RU000682"/>
    </source>
</evidence>
<dbReference type="InterPro" id="IPR050296">
    <property type="entry name" value="Antp_homeobox"/>
</dbReference>
<evidence type="ECO:0000313" key="9">
    <source>
        <dbReference type="EMBL" id="ESN90430.1"/>
    </source>
</evidence>
<dbReference type="EnsemblMetazoa" id="HelroT146797">
    <property type="protein sequence ID" value="HelroP146797"/>
    <property type="gene ID" value="HelroG146797"/>
</dbReference>
<dbReference type="InterPro" id="IPR017970">
    <property type="entry name" value="Homeobox_CS"/>
</dbReference>
<proteinExistence type="predicted"/>
<dbReference type="SUPFAM" id="SSF46689">
    <property type="entry name" value="Homeodomain-like"/>
    <property type="match status" value="1"/>
</dbReference>
<protein>
    <recommendedName>
        <fullName evidence="8">Homeobox domain-containing protein</fullName>
    </recommendedName>
</protein>
<feature type="DNA-binding region" description="Homeobox" evidence="6">
    <location>
        <begin position="3"/>
        <end position="62"/>
    </location>
</feature>
<evidence type="ECO:0000256" key="4">
    <source>
        <dbReference type="ARBA" id="ARBA00023155"/>
    </source>
</evidence>
<dbReference type="PRINTS" id="PR00024">
    <property type="entry name" value="HOMEOBOX"/>
</dbReference>
<dbReference type="InterPro" id="IPR009057">
    <property type="entry name" value="Homeodomain-like_sf"/>
</dbReference>
<evidence type="ECO:0000256" key="2">
    <source>
        <dbReference type="ARBA" id="ARBA00022473"/>
    </source>
</evidence>
<keyword evidence="5 6" id="KW-0539">Nucleus</keyword>
<dbReference type="OMA" id="ICFIDAT"/>
<reference evidence="11" key="1">
    <citation type="submission" date="2012-12" db="EMBL/GenBank/DDBJ databases">
        <authorList>
            <person name="Hellsten U."/>
            <person name="Grimwood J."/>
            <person name="Chapman J.A."/>
            <person name="Shapiro H."/>
            <person name="Aerts A."/>
            <person name="Otillar R.P."/>
            <person name="Terry A.Y."/>
            <person name="Boore J.L."/>
            <person name="Simakov O."/>
            <person name="Marletaz F."/>
            <person name="Cho S.-J."/>
            <person name="Edsinger-Gonzales E."/>
            <person name="Havlak P."/>
            <person name="Kuo D.-H."/>
            <person name="Larsson T."/>
            <person name="Lv J."/>
            <person name="Arendt D."/>
            <person name="Savage R."/>
            <person name="Osoegawa K."/>
            <person name="de Jong P."/>
            <person name="Lindberg D.R."/>
            <person name="Seaver E.C."/>
            <person name="Weisblat D.A."/>
            <person name="Putnam N.H."/>
            <person name="Grigoriev I.V."/>
            <person name="Rokhsar D.S."/>
        </authorList>
    </citation>
    <scope>NUCLEOTIDE SEQUENCE</scope>
</reference>
<evidence type="ECO:0000256" key="3">
    <source>
        <dbReference type="ARBA" id="ARBA00023125"/>
    </source>
</evidence>
<dbReference type="Proteomes" id="UP000015101">
    <property type="component" value="Unassembled WGS sequence"/>
</dbReference>
<accession>T1EJU4</accession>
<dbReference type="InterPro" id="IPR020479">
    <property type="entry name" value="HD_metazoa"/>
</dbReference>
<keyword evidence="2" id="KW-0217">Developmental protein</keyword>
<name>T1EJU4_HELRO</name>
<organism evidence="10 11">
    <name type="scientific">Helobdella robusta</name>
    <name type="common">Californian leech</name>
    <dbReference type="NCBI Taxonomy" id="6412"/>
    <lineage>
        <taxon>Eukaryota</taxon>
        <taxon>Metazoa</taxon>
        <taxon>Spiralia</taxon>
        <taxon>Lophotrochozoa</taxon>
        <taxon>Annelida</taxon>
        <taxon>Clitellata</taxon>
        <taxon>Hirudinea</taxon>
        <taxon>Rhynchobdellida</taxon>
        <taxon>Glossiphoniidae</taxon>
        <taxon>Helobdella</taxon>
    </lineage>
</organism>
<feature type="domain" description="Homeobox" evidence="8">
    <location>
        <begin position="1"/>
        <end position="61"/>
    </location>
</feature>
<dbReference type="PROSITE" id="PS00027">
    <property type="entry name" value="HOMEOBOX_1"/>
    <property type="match status" value="1"/>
</dbReference>
<dbReference type="PANTHER" id="PTHR45659">
    <property type="entry name" value="HOMEOBOX PROTEIN HOX"/>
    <property type="match status" value="1"/>
</dbReference>
<dbReference type="GeneID" id="20196844"/>
<reference evidence="9 11" key="2">
    <citation type="journal article" date="2013" name="Nature">
        <title>Insights into bilaterian evolution from three spiralian genomes.</title>
        <authorList>
            <person name="Simakov O."/>
            <person name="Marletaz F."/>
            <person name="Cho S.J."/>
            <person name="Edsinger-Gonzales E."/>
            <person name="Havlak P."/>
            <person name="Hellsten U."/>
            <person name="Kuo D.H."/>
            <person name="Larsson T."/>
            <person name="Lv J."/>
            <person name="Arendt D."/>
            <person name="Savage R."/>
            <person name="Osoegawa K."/>
            <person name="de Jong P."/>
            <person name="Grimwood J."/>
            <person name="Chapman J.A."/>
            <person name="Shapiro H."/>
            <person name="Aerts A."/>
            <person name="Otillar R.P."/>
            <person name="Terry A.Y."/>
            <person name="Boore J.L."/>
            <person name="Grigoriev I.V."/>
            <person name="Lindberg D.R."/>
            <person name="Seaver E.C."/>
            <person name="Weisblat D.A."/>
            <person name="Putnam N.H."/>
            <person name="Rokhsar D.S."/>
        </authorList>
    </citation>
    <scope>NUCLEOTIDE SEQUENCE</scope>
</reference>
<dbReference type="SMART" id="SM00389">
    <property type="entry name" value="HOX"/>
    <property type="match status" value="1"/>
</dbReference>
<dbReference type="GO" id="GO:0000981">
    <property type="term" value="F:DNA-binding transcription factor activity, RNA polymerase II-specific"/>
    <property type="evidence" value="ECO:0007669"/>
    <property type="project" value="InterPro"/>
</dbReference>
<dbReference type="GO" id="GO:0005634">
    <property type="term" value="C:nucleus"/>
    <property type="evidence" value="ECO:0007669"/>
    <property type="project" value="UniProtKB-SubCell"/>
</dbReference>
<evidence type="ECO:0000259" key="8">
    <source>
        <dbReference type="PROSITE" id="PS50071"/>
    </source>
</evidence>
<dbReference type="InParanoid" id="T1EJU4"/>
<evidence type="ECO:0000313" key="11">
    <source>
        <dbReference type="Proteomes" id="UP000015101"/>
    </source>
</evidence>
<comment type="subcellular location">
    <subcellularLocation>
        <location evidence="1 6 7">Nucleus</location>
    </subcellularLocation>
</comment>
<evidence type="ECO:0000313" key="10">
    <source>
        <dbReference type="EnsemblMetazoa" id="HelroP146797"/>
    </source>
</evidence>
<dbReference type="EMBL" id="KB097753">
    <property type="protein sequence ID" value="ESN90430.1"/>
    <property type="molecule type" value="Genomic_DNA"/>
</dbReference>
<dbReference type="CDD" id="cd00086">
    <property type="entry name" value="homeodomain"/>
    <property type="match status" value="1"/>
</dbReference>
<keyword evidence="11" id="KW-1185">Reference proteome</keyword>
<dbReference type="eggNOG" id="KOG0489">
    <property type="taxonomic scope" value="Eukaryota"/>
</dbReference>
<dbReference type="Pfam" id="PF00046">
    <property type="entry name" value="Homeodomain"/>
    <property type="match status" value="1"/>
</dbReference>
<dbReference type="EMBL" id="AMQM01002255">
    <property type="status" value="NOT_ANNOTATED_CDS"/>
    <property type="molecule type" value="Genomic_DNA"/>
</dbReference>
<dbReference type="AlphaFoldDB" id="T1EJU4"/>
<dbReference type="RefSeq" id="XP_009031369.1">
    <property type="nucleotide sequence ID" value="XM_009033121.1"/>
</dbReference>
<dbReference type="PROSITE" id="PS50071">
    <property type="entry name" value="HOMEOBOX_2"/>
    <property type="match status" value="1"/>
</dbReference>
<gene>
    <name evidence="10" type="primary">20196844</name>
    <name evidence="9" type="ORF">HELRODRAFT_146797</name>
</gene>
<evidence type="ECO:0000256" key="1">
    <source>
        <dbReference type="ARBA" id="ARBA00004123"/>
    </source>
</evidence>
<keyword evidence="3 6" id="KW-0238">DNA-binding</keyword>
<dbReference type="STRING" id="6412.T1EJU4"/>
<evidence type="ECO:0000256" key="5">
    <source>
        <dbReference type="ARBA" id="ARBA00023242"/>
    </source>
</evidence>
<keyword evidence="4 6" id="KW-0371">Homeobox</keyword>
<dbReference type="InterPro" id="IPR001356">
    <property type="entry name" value="HD"/>
</dbReference>
<evidence type="ECO:0000256" key="6">
    <source>
        <dbReference type="PROSITE-ProRule" id="PRU00108"/>
    </source>
</evidence>
<dbReference type="OrthoDB" id="6159439at2759"/>
<dbReference type="HOGENOM" id="CLU_049543_10_2_1"/>
<dbReference type="KEGG" id="hro:HELRODRAFT_146797"/>